<dbReference type="EMBL" id="CP106982">
    <property type="protein sequence ID" value="UYF95444.1"/>
    <property type="molecule type" value="Genomic_DNA"/>
</dbReference>
<dbReference type="GeneID" id="83620089"/>
<evidence type="ECO:0000256" key="1">
    <source>
        <dbReference type="SAM" id="MobiDB-lite"/>
    </source>
</evidence>
<proteinExistence type="predicted"/>
<sequence>MTGNDGSAPDGRLRRVLPEAGAHVGGGRYRLVERHGTVGGLQCWRGRDTAMNRTVALTLVPRPAPDAGFFPGLCVRTASAAFERAGAAARVFDVVGDTDHCVVVAEWTRGRSLRDVAADRPDPAAAARMTLRLAETVRAAHRQSTVLCLDDPVRVRVGECGTAVLAFPAILSGADETTDVAGLGAVLRCLLGAGEARPGAEPMRQLADEALDGHVCTATDFVDRLDRMLPRDDVRFRGAERTAEAVRRQTPSPAPERFPAHRPPATPPRRIAVVPASAALVLVACLAAVGWVAGTALSGPGGDSVVTAPTLPAVAVVAPTIGAGAASPGSPLVPLSVRAQSWDGTTDNAVTADLAADANPNTAWSTDLYPRPVPAGRSGVGLTIAFPRPVRLGEVRIDSLSAGSRVEIRTAPRGGGPDHASQTIGGAVLGSGVTRIPVAATAAPMSEVLVWITELASVGPDRFRTSLSEVGFSGDAGP</sequence>
<organism evidence="2 3">
    <name type="scientific">Rhodococcus aetherivorans</name>
    <dbReference type="NCBI Taxonomy" id="191292"/>
    <lineage>
        <taxon>Bacteria</taxon>
        <taxon>Bacillati</taxon>
        <taxon>Actinomycetota</taxon>
        <taxon>Actinomycetes</taxon>
        <taxon>Mycobacteriales</taxon>
        <taxon>Nocardiaceae</taxon>
        <taxon>Rhodococcus</taxon>
    </lineage>
</organism>
<evidence type="ECO:0000313" key="3">
    <source>
        <dbReference type="Proteomes" id="UP001163947"/>
    </source>
</evidence>
<dbReference type="Gene3D" id="3.30.200.20">
    <property type="entry name" value="Phosphorylase Kinase, domain 1"/>
    <property type="match status" value="1"/>
</dbReference>
<dbReference type="Gene3D" id="1.10.510.10">
    <property type="entry name" value="Transferase(Phosphotransferase) domain 1"/>
    <property type="match status" value="1"/>
</dbReference>
<reference evidence="2" key="1">
    <citation type="submission" date="2022-09" db="EMBL/GenBank/DDBJ databases">
        <title>The genome sequence of Rhodococcus aetherivorans N1.</title>
        <authorList>
            <person name="Jiang W."/>
        </authorList>
    </citation>
    <scope>NUCLEOTIDE SEQUENCE</scope>
    <source>
        <strain evidence="2">N1</strain>
    </source>
</reference>
<accession>A0AA46NWR4</accession>
<feature type="compositionally biased region" description="Pro residues" evidence="1">
    <location>
        <begin position="252"/>
        <end position="267"/>
    </location>
</feature>
<evidence type="ECO:0000313" key="2">
    <source>
        <dbReference type="EMBL" id="UYF95444.1"/>
    </source>
</evidence>
<feature type="region of interest" description="Disordered" evidence="1">
    <location>
        <begin position="241"/>
        <end position="267"/>
    </location>
</feature>
<protein>
    <recommendedName>
        <fullName evidence="4">Integral membrane protein MviN</fullName>
    </recommendedName>
</protein>
<dbReference type="RefSeq" id="WP_029545836.1">
    <property type="nucleotide sequence ID" value="NZ_CM002177.1"/>
</dbReference>
<gene>
    <name evidence="2" type="ORF">OCS65_06690</name>
</gene>
<dbReference type="Proteomes" id="UP001163947">
    <property type="component" value="Chromosome"/>
</dbReference>
<dbReference type="AlphaFoldDB" id="A0AA46NWR4"/>
<evidence type="ECO:0008006" key="4">
    <source>
        <dbReference type="Google" id="ProtNLM"/>
    </source>
</evidence>
<name>A0AA46NWR4_9NOCA</name>